<gene>
    <name evidence="2" type="ORF">RBB81_06580</name>
</gene>
<accession>A0AAU7Z420</accession>
<feature type="domain" description="M23ase beta-sheet core" evidence="1">
    <location>
        <begin position="23"/>
        <end position="122"/>
    </location>
</feature>
<dbReference type="AlphaFoldDB" id="A0AAU7Z420"/>
<dbReference type="SUPFAM" id="SSF51261">
    <property type="entry name" value="Duplicated hybrid motif"/>
    <property type="match status" value="1"/>
</dbReference>
<name>A0AAU7Z420_9BACT</name>
<proteinExistence type="predicted"/>
<protein>
    <submittedName>
        <fullName evidence="2">M23 family metallopeptidase</fullName>
        <ecNumber evidence="2">3.4.-.-</ecNumber>
    </submittedName>
</protein>
<dbReference type="EMBL" id="CP132938">
    <property type="protein sequence ID" value="XCB23582.1"/>
    <property type="molecule type" value="Genomic_DNA"/>
</dbReference>
<dbReference type="InterPro" id="IPR016047">
    <property type="entry name" value="M23ase_b-sheet_dom"/>
</dbReference>
<dbReference type="EC" id="3.4.-.-" evidence="2"/>
<dbReference type="InterPro" id="IPR011055">
    <property type="entry name" value="Dup_hybrid_motif"/>
</dbReference>
<keyword evidence="2" id="KW-0378">Hydrolase</keyword>
<evidence type="ECO:0000313" key="2">
    <source>
        <dbReference type="EMBL" id="XCB23582.1"/>
    </source>
</evidence>
<organism evidence="2">
    <name type="scientific">Tunturiibacter gelidiferens</name>
    <dbReference type="NCBI Taxonomy" id="3069689"/>
    <lineage>
        <taxon>Bacteria</taxon>
        <taxon>Pseudomonadati</taxon>
        <taxon>Acidobacteriota</taxon>
        <taxon>Terriglobia</taxon>
        <taxon>Terriglobales</taxon>
        <taxon>Acidobacteriaceae</taxon>
        <taxon>Tunturiibacter</taxon>
    </lineage>
</organism>
<dbReference type="RefSeq" id="WP_353073137.1">
    <property type="nucleotide sequence ID" value="NZ_CP132938.1"/>
</dbReference>
<dbReference type="InterPro" id="IPR050570">
    <property type="entry name" value="Cell_wall_metabolism_enzyme"/>
</dbReference>
<dbReference type="PANTHER" id="PTHR21666">
    <property type="entry name" value="PEPTIDASE-RELATED"/>
    <property type="match status" value="1"/>
</dbReference>
<dbReference type="Gene3D" id="2.70.70.10">
    <property type="entry name" value="Glucose Permease (Domain IIA)"/>
    <property type="match status" value="1"/>
</dbReference>
<sequence>MDSLIMQKMSPMQTGMETTPPPAYGTSVYAMEAGTVTKLDGSEGPASPAFPACQGLRKLANTVWIQGSDTYITRYVHVTPAPGLTLGQKVTQGQVIGTLDNSGCQQGAHLHLGRYPVNGPAVNFSIPCVNAPTNQLWDGTVDDDDSAITP</sequence>
<dbReference type="GO" id="GO:0004222">
    <property type="term" value="F:metalloendopeptidase activity"/>
    <property type="evidence" value="ECO:0007669"/>
    <property type="project" value="TreeGrafter"/>
</dbReference>
<evidence type="ECO:0000259" key="1">
    <source>
        <dbReference type="Pfam" id="PF01551"/>
    </source>
</evidence>
<dbReference type="Pfam" id="PF01551">
    <property type="entry name" value="Peptidase_M23"/>
    <property type="match status" value="1"/>
</dbReference>
<dbReference type="PANTHER" id="PTHR21666:SF270">
    <property type="entry name" value="MUREIN HYDROLASE ACTIVATOR ENVC"/>
    <property type="match status" value="1"/>
</dbReference>
<dbReference type="KEGG" id="tgi:RBB81_06580"/>
<dbReference type="CDD" id="cd12797">
    <property type="entry name" value="M23_peptidase"/>
    <property type="match status" value="1"/>
</dbReference>
<reference evidence="2" key="2">
    <citation type="journal article" date="2024" name="Environ. Microbiol.">
        <title>Genome analysis and description of Tunturibacter gen. nov. expands the diversity of Terriglobia in tundra soils.</title>
        <authorList>
            <person name="Messyasz A."/>
            <person name="Mannisto M.K."/>
            <person name="Kerkhof L.J."/>
            <person name="Haggblom M.M."/>
        </authorList>
    </citation>
    <scope>NUCLEOTIDE SEQUENCE</scope>
    <source>
        <strain evidence="2">M8UP39</strain>
    </source>
</reference>
<reference evidence="2" key="1">
    <citation type="submission" date="2023-08" db="EMBL/GenBank/DDBJ databases">
        <authorList>
            <person name="Messyasz A."/>
            <person name="Mannisto M.K."/>
            <person name="Kerkhof L.J."/>
            <person name="Haggblom M."/>
        </authorList>
    </citation>
    <scope>NUCLEOTIDE SEQUENCE</scope>
    <source>
        <strain evidence="2">M8UP39</strain>
    </source>
</reference>